<keyword evidence="1" id="KW-1133">Transmembrane helix</keyword>
<evidence type="ECO:0000256" key="1">
    <source>
        <dbReference type="SAM" id="Phobius"/>
    </source>
</evidence>
<sequence length="50" mass="5831">MMERDRNWDFHLRKLSISARDSKSPIPLMILLLILPFFNPFNGCLVVGID</sequence>
<dbReference type="EMBL" id="JAWXYG010000007">
    <property type="protein sequence ID" value="KAK4267236.1"/>
    <property type="molecule type" value="Genomic_DNA"/>
</dbReference>
<feature type="transmembrane region" description="Helical" evidence="1">
    <location>
        <begin position="28"/>
        <end position="49"/>
    </location>
</feature>
<comment type="caution">
    <text evidence="2">The sequence shown here is derived from an EMBL/GenBank/DDBJ whole genome shotgun (WGS) entry which is preliminary data.</text>
</comment>
<name>A0AAE1MNL5_9FABA</name>
<accession>A0AAE1MNL5</accession>
<reference evidence="2" key="1">
    <citation type="submission" date="2023-10" db="EMBL/GenBank/DDBJ databases">
        <title>Chromosome-level genome of the transformable northern wattle, Acacia crassicarpa.</title>
        <authorList>
            <person name="Massaro I."/>
            <person name="Sinha N.R."/>
            <person name="Poethig S."/>
            <person name="Leichty A.R."/>
        </authorList>
    </citation>
    <scope>NUCLEOTIDE SEQUENCE</scope>
    <source>
        <strain evidence="2">Acra3RX</strain>
        <tissue evidence="2">Leaf</tissue>
    </source>
</reference>
<keyword evidence="3" id="KW-1185">Reference proteome</keyword>
<evidence type="ECO:0000313" key="3">
    <source>
        <dbReference type="Proteomes" id="UP001293593"/>
    </source>
</evidence>
<proteinExistence type="predicted"/>
<evidence type="ECO:0008006" key="4">
    <source>
        <dbReference type="Google" id="ProtNLM"/>
    </source>
</evidence>
<keyword evidence="1" id="KW-0472">Membrane</keyword>
<dbReference type="AlphaFoldDB" id="A0AAE1MNL5"/>
<protein>
    <recommendedName>
        <fullName evidence="4">Transmembrane protein</fullName>
    </recommendedName>
</protein>
<dbReference type="Proteomes" id="UP001293593">
    <property type="component" value="Unassembled WGS sequence"/>
</dbReference>
<gene>
    <name evidence="2" type="ORF">QN277_024042</name>
</gene>
<organism evidence="2 3">
    <name type="scientific">Acacia crassicarpa</name>
    <name type="common">northern wattle</name>
    <dbReference type="NCBI Taxonomy" id="499986"/>
    <lineage>
        <taxon>Eukaryota</taxon>
        <taxon>Viridiplantae</taxon>
        <taxon>Streptophyta</taxon>
        <taxon>Embryophyta</taxon>
        <taxon>Tracheophyta</taxon>
        <taxon>Spermatophyta</taxon>
        <taxon>Magnoliopsida</taxon>
        <taxon>eudicotyledons</taxon>
        <taxon>Gunneridae</taxon>
        <taxon>Pentapetalae</taxon>
        <taxon>rosids</taxon>
        <taxon>fabids</taxon>
        <taxon>Fabales</taxon>
        <taxon>Fabaceae</taxon>
        <taxon>Caesalpinioideae</taxon>
        <taxon>mimosoid clade</taxon>
        <taxon>Acacieae</taxon>
        <taxon>Acacia</taxon>
    </lineage>
</organism>
<evidence type="ECO:0000313" key="2">
    <source>
        <dbReference type="EMBL" id="KAK4267236.1"/>
    </source>
</evidence>
<keyword evidence="1" id="KW-0812">Transmembrane</keyword>